<dbReference type="Gene3D" id="1.10.443.10">
    <property type="entry name" value="Intergrase catalytic core"/>
    <property type="match status" value="1"/>
</dbReference>
<dbReference type="Proteomes" id="UP001550853">
    <property type="component" value="Unassembled WGS sequence"/>
</dbReference>
<keyword evidence="1" id="KW-0233">DNA recombination</keyword>
<accession>A0ABV2Z3Z9</accession>
<dbReference type="InterPro" id="IPR013762">
    <property type="entry name" value="Integrase-like_cat_sf"/>
</dbReference>
<dbReference type="InterPro" id="IPR011010">
    <property type="entry name" value="DNA_brk_join_enz"/>
</dbReference>
<proteinExistence type="predicted"/>
<keyword evidence="3" id="KW-1185">Reference proteome</keyword>
<organism evidence="2 3">
    <name type="scientific">Streptomyces catenulae</name>
    <dbReference type="NCBI Taxonomy" id="66875"/>
    <lineage>
        <taxon>Bacteria</taxon>
        <taxon>Bacillati</taxon>
        <taxon>Actinomycetota</taxon>
        <taxon>Actinomycetes</taxon>
        <taxon>Kitasatosporales</taxon>
        <taxon>Streptomycetaceae</taxon>
        <taxon>Streptomyces</taxon>
    </lineage>
</organism>
<evidence type="ECO:0000256" key="1">
    <source>
        <dbReference type="ARBA" id="ARBA00023172"/>
    </source>
</evidence>
<comment type="caution">
    <text evidence="2">The sequence shown here is derived from an EMBL/GenBank/DDBJ whole genome shotgun (WGS) entry which is preliminary data.</text>
</comment>
<reference evidence="2 3" key="1">
    <citation type="submission" date="2024-06" db="EMBL/GenBank/DDBJ databases">
        <title>The Natural Products Discovery Center: Release of the First 8490 Sequenced Strains for Exploring Actinobacteria Biosynthetic Diversity.</title>
        <authorList>
            <person name="Kalkreuter E."/>
            <person name="Kautsar S.A."/>
            <person name="Yang D."/>
            <person name="Bader C.D."/>
            <person name="Teijaro C.N."/>
            <person name="Fluegel L."/>
            <person name="Davis C.M."/>
            <person name="Simpson J.R."/>
            <person name="Lauterbach L."/>
            <person name="Steele A.D."/>
            <person name="Gui C."/>
            <person name="Meng S."/>
            <person name="Li G."/>
            <person name="Viehrig K."/>
            <person name="Ye F."/>
            <person name="Su P."/>
            <person name="Kiefer A.F."/>
            <person name="Nichols A."/>
            <person name="Cepeda A.J."/>
            <person name="Yan W."/>
            <person name="Fan B."/>
            <person name="Jiang Y."/>
            <person name="Adhikari A."/>
            <person name="Zheng C.-J."/>
            <person name="Schuster L."/>
            <person name="Cowan T.M."/>
            <person name="Smanski M.J."/>
            <person name="Chevrette M.G."/>
            <person name="De Carvalho L.P.S."/>
            <person name="Shen B."/>
        </authorList>
    </citation>
    <scope>NUCLEOTIDE SEQUENCE [LARGE SCALE GENOMIC DNA]</scope>
    <source>
        <strain evidence="2 3">NPDC033039</strain>
    </source>
</reference>
<evidence type="ECO:0000313" key="2">
    <source>
        <dbReference type="EMBL" id="MEU3712722.1"/>
    </source>
</evidence>
<dbReference type="EMBL" id="JBEZVI010000019">
    <property type="protein sequence ID" value="MEU3712722.1"/>
    <property type="molecule type" value="Genomic_DNA"/>
</dbReference>
<gene>
    <name evidence="2" type="ORF">AB0E61_21830</name>
</gene>
<evidence type="ECO:0000313" key="3">
    <source>
        <dbReference type="Proteomes" id="UP001550853"/>
    </source>
</evidence>
<name>A0ABV2Z3Z9_9ACTN</name>
<sequence>MHPRIAMQILRHSKIAVTMEIYTHVPSESTRKALRKLGKHLGGQVAPEG</sequence>
<protein>
    <recommendedName>
        <fullName evidence="4">Tyr recombinase domain-containing protein</fullName>
    </recommendedName>
</protein>
<evidence type="ECO:0008006" key="4">
    <source>
        <dbReference type="Google" id="ProtNLM"/>
    </source>
</evidence>
<dbReference type="RefSeq" id="WP_245654942.1">
    <property type="nucleotide sequence ID" value="NZ_JBEZVI010000019.1"/>
</dbReference>
<dbReference type="SUPFAM" id="SSF56349">
    <property type="entry name" value="DNA breaking-rejoining enzymes"/>
    <property type="match status" value="1"/>
</dbReference>